<name>Q4RAI2_TETNG</name>
<keyword evidence="1" id="KW-0472">Membrane</keyword>
<keyword evidence="1" id="KW-0812">Transmembrane</keyword>
<protein>
    <submittedName>
        <fullName evidence="2">(spotted green pufferfish) hypothetical protein</fullName>
    </submittedName>
</protein>
<dbReference type="KEGG" id="tng:GSTEN00038245G001"/>
<proteinExistence type="predicted"/>
<feature type="transmembrane region" description="Helical" evidence="1">
    <location>
        <begin position="27"/>
        <end position="44"/>
    </location>
</feature>
<organism evidence="2">
    <name type="scientific">Tetraodon nigroviridis</name>
    <name type="common">Spotted green pufferfish</name>
    <name type="synonym">Chelonodon nigroviridis</name>
    <dbReference type="NCBI Taxonomy" id="99883"/>
    <lineage>
        <taxon>Eukaryota</taxon>
        <taxon>Metazoa</taxon>
        <taxon>Chordata</taxon>
        <taxon>Craniata</taxon>
        <taxon>Vertebrata</taxon>
        <taxon>Euteleostomi</taxon>
        <taxon>Actinopterygii</taxon>
        <taxon>Neopterygii</taxon>
        <taxon>Teleostei</taxon>
        <taxon>Neoteleostei</taxon>
        <taxon>Acanthomorphata</taxon>
        <taxon>Eupercaria</taxon>
        <taxon>Tetraodontiformes</taxon>
        <taxon>Tetradontoidea</taxon>
        <taxon>Tetraodontidae</taxon>
        <taxon>Tetraodon</taxon>
    </lineage>
</organism>
<sequence length="92" mass="10230">KDEAAIESSEFNATSVADVDKRVKRRLLMGNSFLPLSICCYGACACSPDFPPLMFFLVLLSLYLISLFFKETSSSHSFYSHSPCSAVMLFND</sequence>
<accession>Q4RAI2</accession>
<reference evidence="2" key="1">
    <citation type="journal article" date="2004" name="Nature">
        <title>Genome duplication in the teleost fish Tetraodon nigroviridis reveals the early vertebrate proto-karyotype.</title>
        <authorList>
            <person name="Jaillon O."/>
            <person name="Aury J.-M."/>
            <person name="Brunet F."/>
            <person name="Petit J.-L."/>
            <person name="Stange-Thomann N."/>
            <person name="Mauceli E."/>
            <person name="Bouneau L."/>
            <person name="Fischer C."/>
            <person name="Ozouf-Costaz C."/>
            <person name="Bernot A."/>
            <person name="Nicaud S."/>
            <person name="Jaffe D."/>
            <person name="Fisher S."/>
            <person name="Lutfalla G."/>
            <person name="Dossat C."/>
            <person name="Segurens B."/>
            <person name="Dasilva C."/>
            <person name="Salanoubat M."/>
            <person name="Levy M."/>
            <person name="Boudet N."/>
            <person name="Castellano S."/>
            <person name="Anthouard V."/>
            <person name="Jubin C."/>
            <person name="Castelli V."/>
            <person name="Katinka M."/>
            <person name="Vacherie B."/>
            <person name="Biemont C."/>
            <person name="Skalli Z."/>
            <person name="Cattolico L."/>
            <person name="Poulain J."/>
            <person name="De Berardinis V."/>
            <person name="Cruaud C."/>
            <person name="Duprat S."/>
            <person name="Brottier P."/>
            <person name="Coutanceau J.-P."/>
            <person name="Gouzy J."/>
            <person name="Parra G."/>
            <person name="Lardier G."/>
            <person name="Chapple C."/>
            <person name="McKernan K.J."/>
            <person name="McEwan P."/>
            <person name="Bosak S."/>
            <person name="Kellis M."/>
            <person name="Volff J.-N."/>
            <person name="Guigo R."/>
            <person name="Zody M.C."/>
            <person name="Mesirov J."/>
            <person name="Lindblad-Toh K."/>
            <person name="Birren B."/>
            <person name="Nusbaum C."/>
            <person name="Kahn D."/>
            <person name="Robinson-Rechavi M."/>
            <person name="Laudet V."/>
            <person name="Schachter V."/>
            <person name="Quetier F."/>
            <person name="Saurin W."/>
            <person name="Scarpelli C."/>
            <person name="Wincker P."/>
            <person name="Lander E.S."/>
            <person name="Weissenbach J."/>
            <person name="Roest Crollius H."/>
        </authorList>
    </citation>
    <scope>NUCLEOTIDE SEQUENCE [LARGE SCALE GENOMIC DNA]</scope>
</reference>
<comment type="caution">
    <text evidence="2">The sequence shown here is derived from an EMBL/GenBank/DDBJ whole genome shotgun (WGS) entry which is preliminary data.</text>
</comment>
<dbReference type="EMBL" id="CAAE01023635">
    <property type="protein sequence ID" value="CAG14601.1"/>
    <property type="molecule type" value="Genomic_DNA"/>
</dbReference>
<feature type="transmembrane region" description="Helical" evidence="1">
    <location>
        <begin position="50"/>
        <end position="69"/>
    </location>
</feature>
<dbReference type="AlphaFoldDB" id="Q4RAI2"/>
<evidence type="ECO:0000313" key="2">
    <source>
        <dbReference type="EMBL" id="CAG14601.1"/>
    </source>
</evidence>
<gene>
    <name evidence="2" type="ORF">GSTENG00038245001</name>
</gene>
<keyword evidence="1" id="KW-1133">Transmembrane helix</keyword>
<evidence type="ECO:0000256" key="1">
    <source>
        <dbReference type="SAM" id="Phobius"/>
    </source>
</evidence>
<feature type="non-terminal residue" evidence="2">
    <location>
        <position position="1"/>
    </location>
</feature>
<reference evidence="2" key="2">
    <citation type="submission" date="2004-02" db="EMBL/GenBank/DDBJ databases">
        <authorList>
            <consortium name="Genoscope"/>
            <consortium name="Whitehead Institute Centre for Genome Research"/>
        </authorList>
    </citation>
    <scope>NUCLEOTIDE SEQUENCE</scope>
</reference>